<evidence type="ECO:0000313" key="2">
    <source>
        <dbReference type="EMBL" id="AKJ93841.1"/>
    </source>
</evidence>
<organism evidence="1 3">
    <name type="scientific">Raccoon poxvirus</name>
    <name type="common">RCN</name>
    <dbReference type="NCBI Taxonomy" id="10256"/>
    <lineage>
        <taxon>Viruses</taxon>
        <taxon>Varidnaviria</taxon>
        <taxon>Bamfordvirae</taxon>
        <taxon>Nucleocytoviricota</taxon>
        <taxon>Pokkesviricetes</taxon>
        <taxon>Chitovirales</taxon>
        <taxon>Poxviridae</taxon>
        <taxon>Chordopoxvirinae</taxon>
        <taxon>Orthopoxvirus</taxon>
        <taxon>Orthopoxvirus raccoonpox</taxon>
    </lineage>
</organism>
<gene>
    <name evidence="1" type="ORF">RCNV-Herman-001</name>
    <name evidence="2" type="ORF">RCNV-Herman-208</name>
</gene>
<dbReference type="RefSeq" id="YP_009143314.1">
    <property type="nucleotide sequence ID" value="NC_027213.1"/>
</dbReference>
<dbReference type="KEGG" id="vg:24528243"/>
<dbReference type="Gene3D" id="2.60.240.10">
    <property type="entry name" value="Major secreted virus protein"/>
    <property type="match status" value="1"/>
</dbReference>
<dbReference type="EMBL" id="KP143769">
    <property type="protein sequence ID" value="AKJ93635.1"/>
    <property type="molecule type" value="Genomic_DNA"/>
</dbReference>
<proteinExistence type="predicted"/>
<dbReference type="Pfam" id="PF02250">
    <property type="entry name" value="Orthopox_35kD"/>
    <property type="match status" value="1"/>
</dbReference>
<dbReference type="OrthoDB" id="15857at10239"/>
<evidence type="ECO:0000313" key="3">
    <source>
        <dbReference type="Proteomes" id="UP000101745"/>
    </source>
</evidence>
<reference evidence="1 3" key="1">
    <citation type="journal article" date="2015" name="J. Gen. Virol.">
        <title>Genome sequence and comparative virulence of raccoonpox virus: the first North American poxvirus sequence.</title>
        <authorList>
            <person name="Fleischauer C."/>
            <person name="Upton C."/>
            <person name="Victoria J."/>
            <person name="Jones G.J."/>
            <person name="Roper R.L."/>
        </authorList>
    </citation>
    <scope>NUCLEOTIDE SEQUENCE [LARGE SCALE GENOMIC DNA]</scope>
    <source>
        <strain evidence="1 3">Herman</strain>
    </source>
</reference>
<organismHost>
    <name type="scientific">Procyon lotor</name>
    <name type="common">Raccoon</name>
    <dbReference type="NCBI Taxonomy" id="9654"/>
</organismHost>
<dbReference type="GeneID" id="24528243"/>
<dbReference type="InterPro" id="IPR003184">
    <property type="entry name" value="Orthopox_35kDa"/>
</dbReference>
<dbReference type="EMBL" id="KP143769">
    <property type="protein sequence ID" value="AKJ93841.1"/>
    <property type="molecule type" value="Genomic_DNA"/>
</dbReference>
<evidence type="ECO:0000313" key="1">
    <source>
        <dbReference type="EMBL" id="AKJ93635.1"/>
    </source>
</evidence>
<dbReference type="RefSeq" id="YP_009143520.1">
    <property type="nucleotide sequence ID" value="NC_027213.1"/>
</dbReference>
<keyword evidence="3" id="KW-1185">Reference proteome</keyword>
<dbReference type="SUPFAM" id="SSF49889">
    <property type="entry name" value="Soluble secreted chemokine inhibitor, VCCI"/>
    <property type="match status" value="1"/>
</dbReference>
<accession>A0A0G3FXF9</accession>
<dbReference type="GeneID" id="24528242"/>
<name>A0A0G3FXF9_RACVI</name>
<dbReference type="Proteomes" id="UP000101745">
    <property type="component" value="Segment"/>
</dbReference>
<dbReference type="InterPro" id="IPR036540">
    <property type="entry name" value="Pox_vCCI-like_sf"/>
</dbReference>
<dbReference type="KEGG" id="vg:24528242"/>
<sequence length="246" mass="26551">MKRYIILACVCLTAIASPLTQQQQACTEEGKHHMGIDVLIKATKKDQTNDKICQSVTTITETNEDNEDTVSDDSSESTVTHGDSTYYAVVGGGLETIVGFTGCPHIKSISEYTDGNTIYTRLSSVAPSHEESTAVSHEDALSMIKECEVSLQLKCSDEDKEGKPVDVPVRGSNLSHSKREHADIIGSTIVDTKCVQNFEMSVTIGDMCKESSDVMVNDVVKLIDESLSAGSSDNTSVDDTKLKSCV</sequence>
<protein>
    <submittedName>
        <fullName evidence="1">Chemokine binding protein</fullName>
    </submittedName>
</protein>